<dbReference type="SUPFAM" id="SSF53474">
    <property type="entry name" value="alpha/beta-Hydrolases"/>
    <property type="match status" value="1"/>
</dbReference>
<evidence type="ECO:0000313" key="2">
    <source>
        <dbReference type="Proteomes" id="UP000807025"/>
    </source>
</evidence>
<proteinExistence type="predicted"/>
<dbReference type="Gene3D" id="3.40.50.1820">
    <property type="entry name" value="alpha/beta hydrolase"/>
    <property type="match status" value="1"/>
</dbReference>
<comment type="caution">
    <text evidence="1">The sequence shown here is derived from an EMBL/GenBank/DDBJ whole genome shotgun (WGS) entry which is preliminary data.</text>
</comment>
<keyword evidence="2" id="KW-1185">Reference proteome</keyword>
<accession>A0A9P6D0X8</accession>
<evidence type="ECO:0008006" key="3">
    <source>
        <dbReference type="Google" id="ProtNLM"/>
    </source>
</evidence>
<name>A0A9P6D0X8_PLEER</name>
<reference evidence="1" key="1">
    <citation type="submission" date="2020-11" db="EMBL/GenBank/DDBJ databases">
        <authorList>
            <consortium name="DOE Joint Genome Institute"/>
            <person name="Ahrendt S."/>
            <person name="Riley R."/>
            <person name="Andreopoulos W."/>
            <person name="Labutti K."/>
            <person name="Pangilinan J."/>
            <person name="Ruiz-Duenas F.J."/>
            <person name="Barrasa J.M."/>
            <person name="Sanchez-Garcia M."/>
            <person name="Camarero S."/>
            <person name="Miyauchi S."/>
            <person name="Serrano A."/>
            <person name="Linde D."/>
            <person name="Babiker R."/>
            <person name="Drula E."/>
            <person name="Ayuso-Fernandez I."/>
            <person name="Pacheco R."/>
            <person name="Padilla G."/>
            <person name="Ferreira P."/>
            <person name="Barriuso J."/>
            <person name="Kellner H."/>
            <person name="Castanera R."/>
            <person name="Alfaro M."/>
            <person name="Ramirez L."/>
            <person name="Pisabarro A.G."/>
            <person name="Kuo A."/>
            <person name="Tritt A."/>
            <person name="Lipzen A."/>
            <person name="He G."/>
            <person name="Yan M."/>
            <person name="Ng V."/>
            <person name="Cullen D."/>
            <person name="Martin F."/>
            <person name="Rosso M.-N."/>
            <person name="Henrissat B."/>
            <person name="Hibbett D."/>
            <person name="Martinez A.T."/>
            <person name="Grigoriev I.V."/>
        </authorList>
    </citation>
    <scope>NUCLEOTIDE SEQUENCE</scope>
    <source>
        <strain evidence="1">ATCC 90797</strain>
    </source>
</reference>
<protein>
    <recommendedName>
        <fullName evidence="3">Carboxylesterase type B domain-containing protein</fullName>
    </recommendedName>
</protein>
<evidence type="ECO:0000313" key="1">
    <source>
        <dbReference type="EMBL" id="KAF9486832.1"/>
    </source>
</evidence>
<dbReference type="InterPro" id="IPR029058">
    <property type="entry name" value="AB_hydrolase_fold"/>
</dbReference>
<gene>
    <name evidence="1" type="ORF">BDN71DRAFT_1459135</name>
</gene>
<organism evidence="1 2">
    <name type="scientific">Pleurotus eryngii</name>
    <name type="common">Boletus of the steppes</name>
    <dbReference type="NCBI Taxonomy" id="5323"/>
    <lineage>
        <taxon>Eukaryota</taxon>
        <taxon>Fungi</taxon>
        <taxon>Dikarya</taxon>
        <taxon>Basidiomycota</taxon>
        <taxon>Agaricomycotina</taxon>
        <taxon>Agaricomycetes</taxon>
        <taxon>Agaricomycetidae</taxon>
        <taxon>Agaricales</taxon>
        <taxon>Pleurotineae</taxon>
        <taxon>Pleurotaceae</taxon>
        <taxon>Pleurotus</taxon>
    </lineage>
</organism>
<dbReference type="EMBL" id="MU154901">
    <property type="protein sequence ID" value="KAF9486832.1"/>
    <property type="molecule type" value="Genomic_DNA"/>
</dbReference>
<dbReference type="AlphaFoldDB" id="A0A9P6D0X8"/>
<sequence>MMSISIHPRKNRPAVVNWGFAPIAGNDTSPAGQFHSTATFFANIPYEHSPVGILRFRAPRPLDETIRDSAHAPMSNARGCNAPCIQQPQRGLDPRSILHTLWASGISATAGNRRPVLQSLPSRLEHLISISYAERRWCTLSTIFAMPDLRSPRHRC</sequence>
<dbReference type="Proteomes" id="UP000807025">
    <property type="component" value="Unassembled WGS sequence"/>
</dbReference>